<dbReference type="EMBL" id="JXJT01000010">
    <property type="protein sequence ID" value="PCS03240.1"/>
    <property type="molecule type" value="Genomic_DNA"/>
</dbReference>
<dbReference type="PANTHER" id="PTHR43280">
    <property type="entry name" value="ARAC-FAMILY TRANSCRIPTIONAL REGULATOR"/>
    <property type="match status" value="1"/>
</dbReference>
<organism evidence="5 6">
    <name type="scientific">Pseudolactococcus chungangensis CAU 28 = DSM 22330</name>
    <dbReference type="NCBI Taxonomy" id="1122154"/>
    <lineage>
        <taxon>Bacteria</taxon>
        <taxon>Bacillati</taxon>
        <taxon>Bacillota</taxon>
        <taxon>Bacilli</taxon>
        <taxon>Lactobacillales</taxon>
        <taxon>Streptococcaceae</taxon>
        <taxon>Pseudolactococcus</taxon>
    </lineage>
</organism>
<evidence type="ECO:0000259" key="4">
    <source>
        <dbReference type="PROSITE" id="PS01124"/>
    </source>
</evidence>
<keyword evidence="6" id="KW-1185">Reference proteome</keyword>
<sequence>MKGLKELKEYFDDETFLEKLIKFDDIPFIVYHDYNKDKIFELKNNHPILLDSNFFENWYSHYKNLRQNFFFIENEVILFRGYYDLIYSTFPVQQTDATTLSGAFVFGGFRSKTSQNQTHKFHKIPIFEDQIIKKKCSKIYYYLSKHLHPQTLYLSIKNEIHKHLSENPTPEDISNRLKISQRKIKSEILNHTNLTFSNFVSKLKIEYACHQLQYTDKSLQDISNSIGFMNTSSFVRFFKRKTSQTPLAYRNHNQK</sequence>
<evidence type="ECO:0000313" key="6">
    <source>
        <dbReference type="Proteomes" id="UP000218979"/>
    </source>
</evidence>
<dbReference type="SUPFAM" id="SSF46689">
    <property type="entry name" value="Homeodomain-like"/>
    <property type="match status" value="1"/>
</dbReference>
<keyword evidence="1" id="KW-0805">Transcription regulation</keyword>
<dbReference type="InterPro" id="IPR009057">
    <property type="entry name" value="Homeodomain-like_sf"/>
</dbReference>
<dbReference type="PROSITE" id="PS00041">
    <property type="entry name" value="HTH_ARAC_FAMILY_1"/>
    <property type="match status" value="1"/>
</dbReference>
<protein>
    <recommendedName>
        <fullName evidence="4">HTH araC/xylS-type domain-containing protein</fullName>
    </recommendedName>
</protein>
<accession>A0ABX4I6N0</accession>
<dbReference type="Proteomes" id="UP000218979">
    <property type="component" value="Unassembled WGS sequence"/>
</dbReference>
<evidence type="ECO:0000256" key="3">
    <source>
        <dbReference type="ARBA" id="ARBA00023163"/>
    </source>
</evidence>
<keyword evidence="2" id="KW-0238">DNA-binding</keyword>
<reference evidence="5 6" key="1">
    <citation type="submission" date="2014-12" db="EMBL/GenBank/DDBJ databases">
        <title>Draft genome sequences of 10 type strains of Lactococcus.</title>
        <authorList>
            <person name="Sun Z."/>
            <person name="Zhong Z."/>
            <person name="Liu W."/>
            <person name="Zhang W."/>
            <person name="Zhang H."/>
        </authorList>
    </citation>
    <scope>NUCLEOTIDE SEQUENCE [LARGE SCALE GENOMIC DNA]</scope>
    <source>
        <strain evidence="5 6">DSM 22330</strain>
    </source>
</reference>
<comment type="caution">
    <text evidence="5">The sequence shown here is derived from an EMBL/GenBank/DDBJ whole genome shotgun (WGS) entry which is preliminary data.</text>
</comment>
<dbReference type="InterPro" id="IPR018060">
    <property type="entry name" value="HTH_AraC"/>
</dbReference>
<dbReference type="Pfam" id="PF12833">
    <property type="entry name" value="HTH_18"/>
    <property type="match status" value="1"/>
</dbReference>
<gene>
    <name evidence="5" type="ORF">RR45_GL000262</name>
</gene>
<dbReference type="Gene3D" id="1.10.10.60">
    <property type="entry name" value="Homeodomain-like"/>
    <property type="match status" value="1"/>
</dbReference>
<proteinExistence type="predicted"/>
<evidence type="ECO:0000256" key="1">
    <source>
        <dbReference type="ARBA" id="ARBA00023015"/>
    </source>
</evidence>
<dbReference type="PROSITE" id="PS01124">
    <property type="entry name" value="HTH_ARAC_FAMILY_2"/>
    <property type="match status" value="1"/>
</dbReference>
<dbReference type="PANTHER" id="PTHR43280:SF2">
    <property type="entry name" value="HTH-TYPE TRANSCRIPTIONAL REGULATOR EXSA"/>
    <property type="match status" value="1"/>
</dbReference>
<feature type="domain" description="HTH araC/xylS-type" evidence="4">
    <location>
        <begin position="154"/>
        <end position="252"/>
    </location>
</feature>
<evidence type="ECO:0000313" key="5">
    <source>
        <dbReference type="EMBL" id="PCS03240.1"/>
    </source>
</evidence>
<keyword evidence="3" id="KW-0804">Transcription</keyword>
<dbReference type="SMART" id="SM00342">
    <property type="entry name" value="HTH_ARAC"/>
    <property type="match status" value="1"/>
</dbReference>
<evidence type="ECO:0000256" key="2">
    <source>
        <dbReference type="ARBA" id="ARBA00023125"/>
    </source>
</evidence>
<dbReference type="RefSeq" id="WP_031366814.1">
    <property type="nucleotide sequence ID" value="NZ_FPKS01000010.1"/>
</dbReference>
<name>A0ABX4I6N0_9LACT</name>
<dbReference type="InterPro" id="IPR018062">
    <property type="entry name" value="HTH_AraC-typ_CS"/>
</dbReference>